<dbReference type="RefSeq" id="WP_213435556.1">
    <property type="nucleotide sequence ID" value="NZ_AP024546.1"/>
</dbReference>
<evidence type="ECO:0000259" key="1">
    <source>
        <dbReference type="PROSITE" id="PS51819"/>
    </source>
</evidence>
<accession>A0ABM7QB64</accession>
<dbReference type="CDD" id="cd07246">
    <property type="entry name" value="VOC_like"/>
    <property type="match status" value="1"/>
</dbReference>
<gene>
    <name evidence="2" type="ORF">LYSHEL_05940</name>
</gene>
<dbReference type="InterPro" id="IPR037523">
    <property type="entry name" value="VOC_core"/>
</dbReference>
<evidence type="ECO:0000313" key="2">
    <source>
        <dbReference type="EMBL" id="BCT94723.1"/>
    </source>
</evidence>
<dbReference type="PANTHER" id="PTHR34109:SF1">
    <property type="entry name" value="VOC DOMAIN-CONTAINING PROTEIN"/>
    <property type="match status" value="1"/>
</dbReference>
<dbReference type="PROSITE" id="PS51819">
    <property type="entry name" value="VOC"/>
    <property type="match status" value="1"/>
</dbReference>
<dbReference type="SUPFAM" id="SSF54593">
    <property type="entry name" value="Glyoxalase/Bleomycin resistance protein/Dihydroxybiphenyl dioxygenase"/>
    <property type="match status" value="1"/>
</dbReference>
<dbReference type="Gene3D" id="3.30.720.120">
    <property type="match status" value="1"/>
</dbReference>
<dbReference type="Pfam" id="PF00903">
    <property type="entry name" value="Glyoxalase"/>
    <property type="match status" value="1"/>
</dbReference>
<dbReference type="InterPro" id="IPR004360">
    <property type="entry name" value="Glyas_Fos-R_dOase_dom"/>
</dbReference>
<dbReference type="EMBL" id="AP024546">
    <property type="protein sequence ID" value="BCT94723.1"/>
    <property type="molecule type" value="Genomic_DNA"/>
</dbReference>
<name>A0ABM7QB64_9GAMM</name>
<proteinExistence type="predicted"/>
<dbReference type="PANTHER" id="PTHR34109">
    <property type="entry name" value="BNAUNNG04460D PROTEIN-RELATED"/>
    <property type="match status" value="1"/>
</dbReference>
<evidence type="ECO:0000313" key="3">
    <source>
        <dbReference type="Proteomes" id="UP000680514"/>
    </source>
</evidence>
<protein>
    <submittedName>
        <fullName evidence="2">Glyoxalase/bleomycin resistance protein/dioxygenase superfamily protein</fullName>
    </submittedName>
</protein>
<dbReference type="Proteomes" id="UP000680514">
    <property type="component" value="Chromosome"/>
</dbReference>
<feature type="domain" description="VOC" evidence="1">
    <location>
        <begin position="9"/>
        <end position="138"/>
    </location>
</feature>
<reference evidence="2 3" key="1">
    <citation type="submission" date="2021-03" db="EMBL/GenBank/DDBJ databases">
        <title>Complete Genome Sequences of Two Lysobacter Strains Isolated from Sea Water (Lysobacter caseinilyticus) and Soil (Lysobacter helvus) in South Korea.</title>
        <authorList>
            <person name="Watanabe Y."/>
            <person name="Arakawa K."/>
        </authorList>
    </citation>
    <scope>NUCLEOTIDE SEQUENCE [LARGE SCALE GENOMIC DNA]</scope>
    <source>
        <strain evidence="2 3">D10</strain>
    </source>
</reference>
<sequence length="165" mass="17781">MAVSPVPEGYHTVTAYLIVEDAARAIDFYTRAFGAKEQFRLPVPGPDGRERVGHAEVRIGDTQLMLSDEWPDMGALGPLKRGGGTVSFVIYGPDCDAALARAVQAGATITKPVADQFWGDRMGTVTDPFGHKWTLGTHIEDVAPEALTERMAQWAKGQASQAEVP</sequence>
<organism evidence="2 3">
    <name type="scientific">Lysobacter helvus</name>
    <dbReference type="NCBI Taxonomy" id="2675059"/>
    <lineage>
        <taxon>Bacteria</taxon>
        <taxon>Pseudomonadati</taxon>
        <taxon>Pseudomonadota</taxon>
        <taxon>Gammaproteobacteria</taxon>
        <taxon>Lysobacterales</taxon>
        <taxon>Lysobacteraceae</taxon>
        <taxon>Lysobacter</taxon>
    </lineage>
</organism>
<dbReference type="InterPro" id="IPR029068">
    <property type="entry name" value="Glyas_Bleomycin-R_OHBP_Dase"/>
</dbReference>
<dbReference type="Gene3D" id="3.30.720.110">
    <property type="match status" value="1"/>
</dbReference>
<keyword evidence="3" id="KW-1185">Reference proteome</keyword>